<accession>A0ABP6YQJ2</accession>
<reference evidence="2" key="1">
    <citation type="journal article" date="2019" name="Int. J. Syst. Evol. Microbiol.">
        <title>The Global Catalogue of Microorganisms (GCM) 10K type strain sequencing project: providing services to taxonomists for standard genome sequencing and annotation.</title>
        <authorList>
            <consortium name="The Broad Institute Genomics Platform"/>
            <consortium name="The Broad Institute Genome Sequencing Center for Infectious Disease"/>
            <person name="Wu L."/>
            <person name="Ma J."/>
        </authorList>
    </citation>
    <scope>NUCLEOTIDE SEQUENCE [LARGE SCALE GENOMIC DNA]</scope>
    <source>
        <strain evidence="2">JCM 17111</strain>
    </source>
</reference>
<sequence>MLTFDDKIQLNFYNTFNSVIILIKKVLTMKTIRLSKIELIFFLISLLSLVLLKANAFNNPQKAISQTTDVIITLDNDTNDYELDDIISMLKENEITASFTKVNRNDIGQLTGIRITLKDAHGEQIVNEVSSNTPIEKLSFGRKGGKLFISQGEKSMGNFTFFNKPNFPFGFPSDSLFGSNFNNLNLNDLFGDINDSIFFNGQRFNIKELMEQMQRGFNHVTPNHTGKYKFIDNPNTEKLIIIDGKESDFEKLNRLAEADKIADVEVLNSKIATSIYGEKAKDGAIIVITKD</sequence>
<keyword evidence="2" id="KW-1185">Reference proteome</keyword>
<name>A0ABP6YQJ2_9FLAO</name>
<dbReference type="EMBL" id="BAABCY010000105">
    <property type="protein sequence ID" value="GAA3585648.1"/>
    <property type="molecule type" value="Genomic_DNA"/>
</dbReference>
<evidence type="ECO:0000313" key="1">
    <source>
        <dbReference type="EMBL" id="GAA3585648.1"/>
    </source>
</evidence>
<organism evidence="1 2">
    <name type="scientific">Snuella lapsa</name>
    <dbReference type="NCBI Taxonomy" id="870481"/>
    <lineage>
        <taxon>Bacteria</taxon>
        <taxon>Pseudomonadati</taxon>
        <taxon>Bacteroidota</taxon>
        <taxon>Flavobacteriia</taxon>
        <taxon>Flavobacteriales</taxon>
        <taxon>Flavobacteriaceae</taxon>
        <taxon>Snuella</taxon>
    </lineage>
</organism>
<proteinExistence type="predicted"/>
<dbReference type="Proteomes" id="UP001500954">
    <property type="component" value="Unassembled WGS sequence"/>
</dbReference>
<evidence type="ECO:0000313" key="2">
    <source>
        <dbReference type="Proteomes" id="UP001500954"/>
    </source>
</evidence>
<gene>
    <name evidence="1" type="ORF">GCM10022395_37080</name>
</gene>
<comment type="caution">
    <text evidence="1">The sequence shown here is derived from an EMBL/GenBank/DDBJ whole genome shotgun (WGS) entry which is preliminary data.</text>
</comment>
<protein>
    <recommendedName>
        <fullName evidence="3">TonB-dependent receptor plug domain-containing protein</fullName>
    </recommendedName>
</protein>
<evidence type="ECO:0008006" key="3">
    <source>
        <dbReference type="Google" id="ProtNLM"/>
    </source>
</evidence>